<feature type="region of interest" description="Disordered" evidence="1">
    <location>
        <begin position="158"/>
        <end position="205"/>
    </location>
</feature>
<feature type="compositionally biased region" description="Basic and acidic residues" evidence="1">
    <location>
        <begin position="175"/>
        <end position="205"/>
    </location>
</feature>
<protein>
    <submittedName>
        <fullName evidence="2">Uncharacterized protein</fullName>
    </submittedName>
</protein>
<comment type="caution">
    <text evidence="2">The sequence shown here is derived from an EMBL/GenBank/DDBJ whole genome shotgun (WGS) entry which is preliminary data.</text>
</comment>
<dbReference type="Proteomes" id="UP001159364">
    <property type="component" value="Linkage Group LG12"/>
</dbReference>
<dbReference type="AlphaFoldDB" id="A0AAV8SBX6"/>
<evidence type="ECO:0000313" key="3">
    <source>
        <dbReference type="Proteomes" id="UP001159364"/>
    </source>
</evidence>
<dbReference type="PANTHER" id="PTHR33052">
    <property type="entry name" value="DUF4228 DOMAIN PROTEIN-RELATED"/>
    <property type="match status" value="1"/>
</dbReference>
<proteinExistence type="predicted"/>
<dbReference type="Pfam" id="PF14009">
    <property type="entry name" value="PADRE"/>
    <property type="match status" value="1"/>
</dbReference>
<organism evidence="2 3">
    <name type="scientific">Erythroxylum novogranatense</name>
    <dbReference type="NCBI Taxonomy" id="1862640"/>
    <lineage>
        <taxon>Eukaryota</taxon>
        <taxon>Viridiplantae</taxon>
        <taxon>Streptophyta</taxon>
        <taxon>Embryophyta</taxon>
        <taxon>Tracheophyta</taxon>
        <taxon>Spermatophyta</taxon>
        <taxon>Magnoliopsida</taxon>
        <taxon>eudicotyledons</taxon>
        <taxon>Gunneridae</taxon>
        <taxon>Pentapetalae</taxon>
        <taxon>rosids</taxon>
        <taxon>fabids</taxon>
        <taxon>Malpighiales</taxon>
        <taxon>Erythroxylaceae</taxon>
        <taxon>Erythroxylum</taxon>
    </lineage>
</organism>
<evidence type="ECO:0000313" key="2">
    <source>
        <dbReference type="EMBL" id="KAJ8749558.1"/>
    </source>
</evidence>
<keyword evidence="3" id="KW-1185">Reference proteome</keyword>
<name>A0AAV8SBX6_9ROSI</name>
<dbReference type="EMBL" id="JAIWQS010000012">
    <property type="protein sequence ID" value="KAJ8749558.1"/>
    <property type="molecule type" value="Genomic_DNA"/>
</dbReference>
<sequence>MGSIANEKDVLKLVHPGRHVEIHKEPISAAEVLKKNPRHSVARPDVFRYPWIVVNPKSLLNLGQVYFIVPNRTIYQLLKAHKEGQHPPGPGKLQSLMNHGDQEVPKLHRTKSDARTRQNYQRGLKQSPPSTYYNWTASQEHEDEESFIIHSKVESWLNQEQEENSAADSPSSRTKSYDNQHHSIATEKHSEFSRKRNGDLEVKTAREETKLKSCLRKHDSPRKSRLLRVSFLLPGKDDEQQRKSTSVPRGFLPNYQCNFVNQFVHPTRLKPAFHITRHSVLKAS</sequence>
<dbReference type="InterPro" id="IPR025322">
    <property type="entry name" value="PADRE_dom"/>
</dbReference>
<accession>A0AAV8SBX6</accession>
<feature type="region of interest" description="Disordered" evidence="1">
    <location>
        <begin position="107"/>
        <end position="133"/>
    </location>
</feature>
<feature type="compositionally biased region" description="Basic and acidic residues" evidence="1">
    <location>
        <begin position="107"/>
        <end position="116"/>
    </location>
</feature>
<evidence type="ECO:0000256" key="1">
    <source>
        <dbReference type="SAM" id="MobiDB-lite"/>
    </source>
</evidence>
<reference evidence="2 3" key="1">
    <citation type="submission" date="2021-09" db="EMBL/GenBank/DDBJ databases">
        <title>Genomic insights and catalytic innovation underlie evolution of tropane alkaloids biosynthesis.</title>
        <authorList>
            <person name="Wang Y.-J."/>
            <person name="Tian T."/>
            <person name="Huang J.-P."/>
            <person name="Huang S.-X."/>
        </authorList>
    </citation>
    <scope>NUCLEOTIDE SEQUENCE [LARGE SCALE GENOMIC DNA]</scope>
    <source>
        <strain evidence="2">KIB-2018</strain>
        <tissue evidence="2">Leaf</tissue>
    </source>
</reference>
<gene>
    <name evidence="2" type="ORF">K2173_026207</name>
</gene>